<dbReference type="InterPro" id="IPR038635">
    <property type="entry name" value="CCR4-NOT_su2/3/5_C_sf"/>
</dbReference>
<evidence type="ECO:0000256" key="1">
    <source>
        <dbReference type="ARBA" id="ARBA00007682"/>
    </source>
</evidence>
<evidence type="ECO:0000259" key="4">
    <source>
        <dbReference type="Pfam" id="PF04153"/>
    </source>
</evidence>
<dbReference type="Proteomes" id="UP001604336">
    <property type="component" value="Unassembled WGS sequence"/>
</dbReference>
<sequence length="378" mass="42856">MWMQPPSDGSNSKVPGTLCRASAPPFSPQSCSSSGVLNLSGGTVQGLHNVRGNVNISNVHWPYASTNSANIGGLSNGVQQDAGSLMQNHNIGYSLQNQEFNIEREEFPCLPGIQDGLSALGFSEFPGDTHHKEHIQMRRSSGFNYGDAYPTRYPQQQHRASSSGVSGNRDLHLRGFEQCQQFQPCHSYFANQFMHKDMELQSVPNQFGIHGLLKIIKKENPGLTSLAVGTDFTKLGLNLTSTEPLFNTFASPWADITAKLEPECNMPKCYNERQPRALEQSDFTNFQLNTLLYIFYSMPKDEAQLFAANELYTRGWFYHRKLRLWFTRPRDKVPVVKTSNYERGSYFIFNPCTWQLSRKDSFILDYDKIERMPLVPRN</sequence>
<dbReference type="Gene3D" id="2.30.30.1020">
    <property type="entry name" value="CCR4-NOT complex subunit 2/3/5, C-terminal domain"/>
    <property type="match status" value="1"/>
</dbReference>
<keyword evidence="2" id="KW-0805">Transcription regulation</keyword>
<organism evidence="5 6">
    <name type="scientific">Abeliophyllum distichum</name>
    <dbReference type="NCBI Taxonomy" id="126358"/>
    <lineage>
        <taxon>Eukaryota</taxon>
        <taxon>Viridiplantae</taxon>
        <taxon>Streptophyta</taxon>
        <taxon>Embryophyta</taxon>
        <taxon>Tracheophyta</taxon>
        <taxon>Spermatophyta</taxon>
        <taxon>Magnoliopsida</taxon>
        <taxon>eudicotyledons</taxon>
        <taxon>Gunneridae</taxon>
        <taxon>Pentapetalae</taxon>
        <taxon>asterids</taxon>
        <taxon>lamiids</taxon>
        <taxon>Lamiales</taxon>
        <taxon>Oleaceae</taxon>
        <taxon>Forsythieae</taxon>
        <taxon>Abeliophyllum</taxon>
    </lineage>
</organism>
<keyword evidence="3" id="KW-0804">Transcription</keyword>
<evidence type="ECO:0000313" key="5">
    <source>
        <dbReference type="EMBL" id="KAL2456182.1"/>
    </source>
</evidence>
<dbReference type="AlphaFoldDB" id="A0ABD1NX54"/>
<feature type="domain" description="NOT2/NOT3/NOT5 C-terminal" evidence="4">
    <location>
        <begin position="247"/>
        <end position="368"/>
    </location>
</feature>
<gene>
    <name evidence="5" type="ORF">Adt_46905</name>
</gene>
<dbReference type="Pfam" id="PF04153">
    <property type="entry name" value="NOT2_3_5_C"/>
    <property type="match status" value="1"/>
</dbReference>
<evidence type="ECO:0000313" key="6">
    <source>
        <dbReference type="Proteomes" id="UP001604336"/>
    </source>
</evidence>
<comment type="caution">
    <text evidence="5">The sequence shown here is derived from an EMBL/GenBank/DDBJ whole genome shotgun (WGS) entry which is preliminary data.</text>
</comment>
<keyword evidence="6" id="KW-1185">Reference proteome</keyword>
<dbReference type="InterPro" id="IPR007282">
    <property type="entry name" value="NOT2/3/5_C"/>
</dbReference>
<name>A0ABD1NX54_9LAMI</name>
<protein>
    <submittedName>
        <fullName evidence="5">NOT2/NOT3/NOT5 family</fullName>
    </submittedName>
</protein>
<proteinExistence type="inferred from homology"/>
<dbReference type="PANTHER" id="PTHR23326">
    <property type="entry name" value="CCR4 NOT-RELATED"/>
    <property type="match status" value="1"/>
</dbReference>
<evidence type="ECO:0000256" key="2">
    <source>
        <dbReference type="ARBA" id="ARBA00023015"/>
    </source>
</evidence>
<reference evidence="6" key="1">
    <citation type="submission" date="2024-07" db="EMBL/GenBank/DDBJ databases">
        <title>Two chromosome-level genome assemblies of Korean endemic species Abeliophyllum distichum and Forsythia ovata (Oleaceae).</title>
        <authorList>
            <person name="Jang H."/>
        </authorList>
    </citation>
    <scope>NUCLEOTIDE SEQUENCE [LARGE SCALE GENOMIC DNA]</scope>
</reference>
<accession>A0ABD1NX54</accession>
<comment type="similarity">
    <text evidence="1">Belongs to the CNOT2/3/5 family.</text>
</comment>
<dbReference type="EMBL" id="JBFOLK010000131">
    <property type="protein sequence ID" value="KAL2456182.1"/>
    <property type="molecule type" value="Genomic_DNA"/>
</dbReference>
<dbReference type="InterPro" id="IPR040168">
    <property type="entry name" value="Not2/3/5"/>
</dbReference>
<evidence type="ECO:0000256" key="3">
    <source>
        <dbReference type="ARBA" id="ARBA00023163"/>
    </source>
</evidence>